<reference evidence="1 2" key="1">
    <citation type="submission" date="2016-01" db="EMBL/GenBank/DDBJ databases">
        <title>The draft genome sequence of Aquimarina sp. RZW4-3-2.</title>
        <authorList>
            <person name="Wang Y."/>
        </authorList>
    </citation>
    <scope>NUCLEOTIDE SEQUENCE [LARGE SCALE GENOMIC DNA]</scope>
    <source>
        <strain evidence="1 2">RZW4-3-2</strain>
    </source>
</reference>
<proteinExistence type="predicted"/>
<name>A0A163CE17_9FLAO</name>
<dbReference type="Proteomes" id="UP000076715">
    <property type="component" value="Unassembled WGS sequence"/>
</dbReference>
<evidence type="ECO:0000313" key="1">
    <source>
        <dbReference type="EMBL" id="KZS42315.1"/>
    </source>
</evidence>
<dbReference type="STRING" id="1642818.AWE51_02425"/>
<organism evidence="1 2">
    <name type="scientific">Aquimarina aggregata</name>
    <dbReference type="NCBI Taxonomy" id="1642818"/>
    <lineage>
        <taxon>Bacteria</taxon>
        <taxon>Pseudomonadati</taxon>
        <taxon>Bacteroidota</taxon>
        <taxon>Flavobacteriia</taxon>
        <taxon>Flavobacteriales</taxon>
        <taxon>Flavobacteriaceae</taxon>
        <taxon>Aquimarina</taxon>
    </lineage>
</organism>
<sequence length="349" mass="39956">MARTIAEIQQEILDQKAKEGQFDALQILTPNEKQTLESELTSTSKTSIWRLWVYIVATAIWMHEKIVERNALLSRPHTLAWYREQALNYIAGADLIWKDGYFQFDTTGIPSIEEAKIINHCAISERLFSDVFPNDGQQNETNNNPTQDTESLIREYYYNQVGIVTMKVAKRINGLPKALTTQERTIFQAYMNQIKDAGTQIRVVSTTGDKIRIRLEVYVDPLIMYTDGDNEGRLVKDLSRKPVEETIKNYIETLEFNGAFVPTFLIDQIQKQEGVRLPVLRTIKIAPYNRDLDTSGVDVYNDTDGVKETAFFVPTSGYFNTDFEADDNKGGIIVTYFPYNLQTDPSFNL</sequence>
<evidence type="ECO:0000313" key="2">
    <source>
        <dbReference type="Proteomes" id="UP000076715"/>
    </source>
</evidence>
<dbReference type="RefSeq" id="WP_066309829.1">
    <property type="nucleotide sequence ID" value="NZ_LQRT01000002.1"/>
</dbReference>
<accession>A0A163CE17</accession>
<protein>
    <recommendedName>
        <fullName evidence="3">Nucleotidyltransferase</fullName>
    </recommendedName>
</protein>
<dbReference type="EMBL" id="LQRT01000002">
    <property type="protein sequence ID" value="KZS42315.1"/>
    <property type="molecule type" value="Genomic_DNA"/>
</dbReference>
<evidence type="ECO:0008006" key="3">
    <source>
        <dbReference type="Google" id="ProtNLM"/>
    </source>
</evidence>
<gene>
    <name evidence="1" type="ORF">AWE51_02425</name>
</gene>
<dbReference type="AlphaFoldDB" id="A0A163CE17"/>
<dbReference type="OrthoDB" id="1053324at2"/>
<keyword evidence="2" id="KW-1185">Reference proteome</keyword>
<comment type="caution">
    <text evidence="1">The sequence shown here is derived from an EMBL/GenBank/DDBJ whole genome shotgun (WGS) entry which is preliminary data.</text>
</comment>